<dbReference type="Gene3D" id="3.40.50.1240">
    <property type="entry name" value="Phosphoglycerate mutase-like"/>
    <property type="match status" value="1"/>
</dbReference>
<organism evidence="1">
    <name type="scientific">Ditylum brightwellii</name>
    <dbReference type="NCBI Taxonomy" id="49249"/>
    <lineage>
        <taxon>Eukaryota</taxon>
        <taxon>Sar</taxon>
        <taxon>Stramenopiles</taxon>
        <taxon>Ochrophyta</taxon>
        <taxon>Bacillariophyta</taxon>
        <taxon>Mediophyceae</taxon>
        <taxon>Lithodesmiophycidae</taxon>
        <taxon>Lithodesmiales</taxon>
        <taxon>Lithodesmiaceae</taxon>
        <taxon>Ditylum</taxon>
    </lineage>
</organism>
<dbReference type="InterPro" id="IPR050275">
    <property type="entry name" value="PGM_Phosphatase"/>
</dbReference>
<sequence>MASEKGTDSALPEIKKDEVAFSHVPEHGFSLFLAKRQKTIHFIRHAEGYHNEANHAYGDDTPCTFSTPDSWQYQDARLTDKGIGQCVKARETLLGDVNPELVVVSPFTRTLQTAHIMFGGKGYPFIVHNLCRERSGKFTCDKMRSKTEIVEDIKPIYDHSYDRIDFDSFGFLAEEDQFWTEGREPSDVVIGRGVDMMKWLATRPESEIAVVTHSSWLKHLFRSFGETIVSKDKDELHRLSGNAEVRSVCLAMHKGFYPDGEWVGDTDVFIPSHPSFRKGRWSVQPNTLASMHKKIQPESKK</sequence>
<dbReference type="PANTHER" id="PTHR48100:SF1">
    <property type="entry name" value="HISTIDINE PHOSPHATASE FAMILY PROTEIN-RELATED"/>
    <property type="match status" value="1"/>
</dbReference>
<dbReference type="CDD" id="cd07067">
    <property type="entry name" value="HP_PGM_like"/>
    <property type="match status" value="1"/>
</dbReference>
<dbReference type="GO" id="GO:0005737">
    <property type="term" value="C:cytoplasm"/>
    <property type="evidence" value="ECO:0007669"/>
    <property type="project" value="TreeGrafter"/>
</dbReference>
<reference evidence="1" key="1">
    <citation type="submission" date="2021-01" db="EMBL/GenBank/DDBJ databases">
        <authorList>
            <person name="Corre E."/>
            <person name="Pelletier E."/>
            <person name="Niang G."/>
            <person name="Scheremetjew M."/>
            <person name="Finn R."/>
            <person name="Kale V."/>
            <person name="Holt S."/>
            <person name="Cochrane G."/>
            <person name="Meng A."/>
            <person name="Brown T."/>
            <person name="Cohen L."/>
        </authorList>
    </citation>
    <scope>NUCLEOTIDE SEQUENCE</scope>
    <source>
        <strain evidence="1">GSO104</strain>
    </source>
</reference>
<dbReference type="Pfam" id="PF00300">
    <property type="entry name" value="His_Phos_1"/>
    <property type="match status" value="1"/>
</dbReference>
<dbReference type="InterPro" id="IPR013078">
    <property type="entry name" value="His_Pase_superF_clade-1"/>
</dbReference>
<protein>
    <recommendedName>
        <fullName evidence="2">Phosphoglycerate mutase-like protein</fullName>
    </recommendedName>
</protein>
<dbReference type="AlphaFoldDB" id="A0A6S8ZUH4"/>
<dbReference type="InterPro" id="IPR029033">
    <property type="entry name" value="His_PPase_superfam"/>
</dbReference>
<evidence type="ECO:0000313" key="1">
    <source>
        <dbReference type="EMBL" id="CAE4649460.1"/>
    </source>
</evidence>
<name>A0A6S8ZUH4_9STRA</name>
<dbReference type="SMART" id="SM00855">
    <property type="entry name" value="PGAM"/>
    <property type="match status" value="1"/>
</dbReference>
<dbReference type="SUPFAM" id="SSF53254">
    <property type="entry name" value="Phosphoglycerate mutase-like"/>
    <property type="match status" value="1"/>
</dbReference>
<dbReference type="PANTHER" id="PTHR48100">
    <property type="entry name" value="BROAD-SPECIFICITY PHOSPHATASE YOR283W-RELATED"/>
    <property type="match status" value="1"/>
</dbReference>
<dbReference type="EMBL" id="HBNS01048436">
    <property type="protein sequence ID" value="CAE4649460.1"/>
    <property type="molecule type" value="Transcribed_RNA"/>
</dbReference>
<evidence type="ECO:0008006" key="2">
    <source>
        <dbReference type="Google" id="ProtNLM"/>
    </source>
</evidence>
<dbReference type="GO" id="GO:0016791">
    <property type="term" value="F:phosphatase activity"/>
    <property type="evidence" value="ECO:0007669"/>
    <property type="project" value="TreeGrafter"/>
</dbReference>
<accession>A0A6S8ZUH4</accession>
<gene>
    <name evidence="1" type="ORF">DBRI00130_LOCUS37244</name>
</gene>
<proteinExistence type="predicted"/>